<evidence type="ECO:0000313" key="3">
    <source>
        <dbReference type="EMBL" id="GJM53906.1"/>
    </source>
</evidence>
<dbReference type="RefSeq" id="WP_264846064.1">
    <property type="nucleotide sequence ID" value="NZ_BPMA01000017.1"/>
</dbReference>
<dbReference type="EMBL" id="BQKB01000051">
    <property type="protein sequence ID" value="GJM53906.1"/>
    <property type="molecule type" value="Genomic_DNA"/>
</dbReference>
<evidence type="ECO:0000313" key="2">
    <source>
        <dbReference type="EMBL" id="GJM50035.1"/>
    </source>
</evidence>
<keyword evidence="1" id="KW-1133">Transmembrane helix</keyword>
<dbReference type="Proteomes" id="UP001207736">
    <property type="component" value="Unassembled WGS sequence"/>
</dbReference>
<feature type="transmembrane region" description="Helical" evidence="1">
    <location>
        <begin position="185"/>
        <end position="204"/>
    </location>
</feature>
<evidence type="ECO:0000313" key="5">
    <source>
        <dbReference type="Proteomes" id="UP001208692"/>
    </source>
</evidence>
<name>A0AAV5AXE9_9FLAO</name>
<comment type="caution">
    <text evidence="2">The sequence shown here is derived from an EMBL/GenBank/DDBJ whole genome shotgun (WGS) entry which is preliminary data.</text>
</comment>
<proteinExistence type="predicted"/>
<evidence type="ECO:0000313" key="4">
    <source>
        <dbReference type="Proteomes" id="UP001207736"/>
    </source>
</evidence>
<keyword evidence="5" id="KW-1185">Reference proteome</keyword>
<organism evidence="2 4">
    <name type="scientific">Capnocytophaga catalasegens</name>
    <dbReference type="NCBI Taxonomy" id="1004260"/>
    <lineage>
        <taxon>Bacteria</taxon>
        <taxon>Pseudomonadati</taxon>
        <taxon>Bacteroidota</taxon>
        <taxon>Flavobacteriia</taxon>
        <taxon>Flavobacteriales</taxon>
        <taxon>Flavobacteriaceae</taxon>
        <taxon>Capnocytophaga</taxon>
    </lineage>
</organism>
<dbReference type="AlphaFoldDB" id="A0AAV5AXE9"/>
<gene>
    <name evidence="2" type="ORF">RCZ15_10100</name>
    <name evidence="3" type="ORF">RCZ16_22220</name>
</gene>
<keyword evidence="1" id="KW-0472">Membrane</keyword>
<reference evidence="2 5" key="1">
    <citation type="submission" date="2021-11" db="EMBL/GenBank/DDBJ databases">
        <title>Draft genome sequence of Capnocytophaga sp. strain KC07075 isolated from cat oral cavity.</title>
        <authorList>
            <person name="Suzuki M."/>
            <person name="Imaoka K."/>
            <person name="Kimura M."/>
            <person name="Morikawa S."/>
            <person name="Maeda K."/>
        </authorList>
    </citation>
    <scope>NUCLEOTIDE SEQUENCE</scope>
    <source>
        <strain evidence="2">KC07075</strain>
        <strain evidence="3 5">KC07079</strain>
    </source>
</reference>
<evidence type="ECO:0000256" key="1">
    <source>
        <dbReference type="SAM" id="Phobius"/>
    </source>
</evidence>
<accession>A0AAV5AXE9</accession>
<protein>
    <submittedName>
        <fullName evidence="2">Uncharacterized protein</fullName>
    </submittedName>
</protein>
<keyword evidence="1" id="KW-0812">Transmembrane</keyword>
<dbReference type="EMBL" id="BQKA01000018">
    <property type="protein sequence ID" value="GJM50035.1"/>
    <property type="molecule type" value="Genomic_DNA"/>
</dbReference>
<sequence length="229" mass="26884">MGFFSSLKGQLGRDTGRFISNKIFGNKHASKYQRVNGTGRSLLGSDGVSVKSDGIIKTFFKTKIDTFVDNKRTENQLKIEEKEFDRKQALKFEQNIENLIAIKIPKQKQSLIDTMYYLSAIISSNSWKNALEDENKRVNAYADIALKKYSQCLQMLKMKYPNAIEIPIFERIYRQKQRKAFFQRYWIFIIMIVLFTIMGVFAYFEKDKPKMQPKETVIERIINKIKNNE</sequence>
<dbReference type="Proteomes" id="UP001208692">
    <property type="component" value="Unassembled WGS sequence"/>
</dbReference>